<dbReference type="SFLD" id="SFLDG00358">
    <property type="entry name" value="Main_(cytGST)"/>
    <property type="match status" value="1"/>
</dbReference>
<name>A0A7R9QPI1_9ACAR</name>
<dbReference type="GO" id="GO:0035336">
    <property type="term" value="P:long-chain fatty-acyl-CoA metabolic process"/>
    <property type="evidence" value="ECO:0007669"/>
    <property type="project" value="TreeGrafter"/>
</dbReference>
<evidence type="ECO:0000256" key="2">
    <source>
        <dbReference type="ARBA" id="ARBA00011738"/>
    </source>
</evidence>
<evidence type="ECO:0000313" key="12">
    <source>
        <dbReference type="Proteomes" id="UP000728032"/>
    </source>
</evidence>
<dbReference type="InterPro" id="IPR004045">
    <property type="entry name" value="Glutathione_S-Trfase_N"/>
</dbReference>
<dbReference type="GO" id="GO:0030182">
    <property type="term" value="P:neuron differentiation"/>
    <property type="evidence" value="ECO:0007669"/>
    <property type="project" value="TreeGrafter"/>
</dbReference>
<evidence type="ECO:0000256" key="7">
    <source>
        <dbReference type="ARBA" id="ARBA00026121"/>
    </source>
</evidence>
<dbReference type="InterPro" id="IPR020845">
    <property type="entry name" value="AMP-binding_CS"/>
</dbReference>
<evidence type="ECO:0000256" key="5">
    <source>
        <dbReference type="ARBA" id="ARBA00022832"/>
    </source>
</evidence>
<dbReference type="GO" id="GO:0005886">
    <property type="term" value="C:plasma membrane"/>
    <property type="evidence" value="ECO:0007669"/>
    <property type="project" value="TreeGrafter"/>
</dbReference>
<dbReference type="Gene3D" id="1.20.1050.10">
    <property type="match status" value="1"/>
</dbReference>
<proteinExistence type="inferred from homology"/>
<dbReference type="EMBL" id="CAJPVJ010006241">
    <property type="protein sequence ID" value="CAG2170270.1"/>
    <property type="molecule type" value="Genomic_DNA"/>
</dbReference>
<dbReference type="PROSITE" id="PS50404">
    <property type="entry name" value="GST_NTER"/>
    <property type="match status" value="1"/>
</dbReference>
<dbReference type="Proteomes" id="UP000728032">
    <property type="component" value="Unassembled WGS sequence"/>
</dbReference>
<dbReference type="SUPFAM" id="SSF47616">
    <property type="entry name" value="GST C-terminal domain-like"/>
    <property type="match status" value="1"/>
</dbReference>
<dbReference type="InterPro" id="IPR036249">
    <property type="entry name" value="Thioredoxin-like_sf"/>
</dbReference>
<dbReference type="InterPro" id="IPR004046">
    <property type="entry name" value="GST_C"/>
</dbReference>
<dbReference type="FunFam" id="1.20.1050.10:FF:000007">
    <property type="entry name" value="Glutathione S-transferase 1-1"/>
    <property type="match status" value="1"/>
</dbReference>
<keyword evidence="12" id="KW-1185">Reference proteome</keyword>
<comment type="similarity">
    <text evidence="1">Belongs to the ATP-dependent AMP-binding enzyme family.</text>
</comment>
<dbReference type="InterPro" id="IPR036282">
    <property type="entry name" value="Glutathione-S-Trfase_C_sf"/>
</dbReference>
<keyword evidence="5" id="KW-0443">Lipid metabolism</keyword>
<evidence type="ECO:0000259" key="9">
    <source>
        <dbReference type="PROSITE" id="PS50404"/>
    </source>
</evidence>
<dbReference type="PROSITE" id="PS00455">
    <property type="entry name" value="AMP_BINDING"/>
    <property type="match status" value="1"/>
</dbReference>
<dbReference type="InterPro" id="IPR010987">
    <property type="entry name" value="Glutathione-S-Trfase_C-like"/>
</dbReference>
<dbReference type="GO" id="GO:0005524">
    <property type="term" value="F:ATP binding"/>
    <property type="evidence" value="ECO:0007669"/>
    <property type="project" value="UniProtKB-KW"/>
</dbReference>
<protein>
    <recommendedName>
        <fullName evidence="7">long-chain-fatty-acid--CoA ligase</fullName>
        <ecNumber evidence="7">6.2.1.3</ecNumber>
    </recommendedName>
</protein>
<gene>
    <name evidence="11" type="ORF">ONB1V03_LOCUS9741</name>
</gene>
<feature type="domain" description="GST N-terminal" evidence="9">
    <location>
        <begin position="526"/>
        <end position="607"/>
    </location>
</feature>
<evidence type="ECO:0000256" key="1">
    <source>
        <dbReference type="ARBA" id="ARBA00006432"/>
    </source>
</evidence>
<evidence type="ECO:0000313" key="11">
    <source>
        <dbReference type="EMBL" id="CAD7653083.1"/>
    </source>
</evidence>
<dbReference type="SUPFAM" id="SSF56801">
    <property type="entry name" value="Acetyl-CoA synthetase-like"/>
    <property type="match status" value="1"/>
</dbReference>
<dbReference type="SFLD" id="SFLDS00019">
    <property type="entry name" value="Glutathione_Transferase_(cytos"/>
    <property type="match status" value="1"/>
</dbReference>
<dbReference type="GO" id="GO:0090433">
    <property type="term" value="F:palmitoyl-CoA ligase activity"/>
    <property type="evidence" value="ECO:0007669"/>
    <property type="project" value="TreeGrafter"/>
</dbReference>
<dbReference type="SFLD" id="SFLDG01153">
    <property type="entry name" value="Main.4:_Theta-like"/>
    <property type="match status" value="1"/>
</dbReference>
<feature type="domain" description="GST C-terminal" evidence="10">
    <location>
        <begin position="613"/>
        <end position="754"/>
    </location>
</feature>
<dbReference type="InterPro" id="IPR000873">
    <property type="entry name" value="AMP-dep_synth/lig_dom"/>
</dbReference>
<dbReference type="InterPro" id="IPR042099">
    <property type="entry name" value="ANL_N_sf"/>
</dbReference>
<dbReference type="OrthoDB" id="1700726at2759"/>
<reference evidence="11" key="1">
    <citation type="submission" date="2020-11" db="EMBL/GenBank/DDBJ databases">
        <authorList>
            <person name="Tran Van P."/>
        </authorList>
    </citation>
    <scope>NUCLEOTIDE SEQUENCE</scope>
</reference>
<dbReference type="Pfam" id="PF00501">
    <property type="entry name" value="AMP-binding"/>
    <property type="match status" value="1"/>
</dbReference>
<dbReference type="EC" id="6.2.1.3" evidence="7"/>
<keyword evidence="6" id="KW-0067">ATP-binding</keyword>
<dbReference type="GO" id="GO:0005811">
    <property type="term" value="C:lipid droplet"/>
    <property type="evidence" value="ECO:0007669"/>
    <property type="project" value="TreeGrafter"/>
</dbReference>
<keyword evidence="4" id="KW-0547">Nucleotide-binding</keyword>
<dbReference type="EMBL" id="OC921066">
    <property type="protein sequence ID" value="CAD7653083.1"/>
    <property type="molecule type" value="Genomic_DNA"/>
</dbReference>
<dbReference type="Gene3D" id="3.40.30.10">
    <property type="entry name" value="Glutaredoxin"/>
    <property type="match status" value="1"/>
</dbReference>
<dbReference type="Pfam" id="PF14497">
    <property type="entry name" value="GST_C_3"/>
    <property type="match status" value="1"/>
</dbReference>
<dbReference type="Gene3D" id="3.40.50.12780">
    <property type="entry name" value="N-terminal domain of ligase-like"/>
    <property type="match status" value="1"/>
</dbReference>
<organism evidence="11">
    <name type="scientific">Oppiella nova</name>
    <dbReference type="NCBI Taxonomy" id="334625"/>
    <lineage>
        <taxon>Eukaryota</taxon>
        <taxon>Metazoa</taxon>
        <taxon>Ecdysozoa</taxon>
        <taxon>Arthropoda</taxon>
        <taxon>Chelicerata</taxon>
        <taxon>Arachnida</taxon>
        <taxon>Acari</taxon>
        <taxon>Acariformes</taxon>
        <taxon>Sarcoptiformes</taxon>
        <taxon>Oribatida</taxon>
        <taxon>Brachypylina</taxon>
        <taxon>Oppioidea</taxon>
        <taxon>Oppiidae</taxon>
        <taxon>Oppiella</taxon>
    </lineage>
</organism>
<dbReference type="AlphaFoldDB" id="A0A7R9QPI1"/>
<evidence type="ECO:0000259" key="10">
    <source>
        <dbReference type="PROSITE" id="PS50405"/>
    </source>
</evidence>
<comment type="subunit">
    <text evidence="2">Homodimer.</text>
</comment>
<comment type="catalytic activity">
    <reaction evidence="8">
        <text>a long-chain fatty acid + ATP + CoA = a long-chain fatty acyl-CoA + AMP + diphosphate</text>
        <dbReference type="Rhea" id="RHEA:15421"/>
        <dbReference type="ChEBI" id="CHEBI:30616"/>
        <dbReference type="ChEBI" id="CHEBI:33019"/>
        <dbReference type="ChEBI" id="CHEBI:57287"/>
        <dbReference type="ChEBI" id="CHEBI:57560"/>
        <dbReference type="ChEBI" id="CHEBI:83139"/>
        <dbReference type="ChEBI" id="CHEBI:456215"/>
        <dbReference type="EC" id="6.2.1.3"/>
    </reaction>
</comment>
<keyword evidence="3" id="KW-0436">Ligase</keyword>
<keyword evidence="5" id="KW-0276">Fatty acid metabolism</keyword>
<sequence length="754" mass="84906">MARLSHSVRSSSTSTVINIDINAYLQKLGFQLFPFGEVHVFDINGYIEINGFPDYIRLQSLQEVEKTGTQTSDIQFQTPKPEDPYVIMYTSGTTGTPKAAIATHRQMVDGSANALLVVVKDVISDSRNHTYIAFLPLAHVLELTIEFFLFYGGVRIGYASPFTLTDSAPGLVKGQKCDIKLLRPTVMTTVPLVLDRILKEVYDKLNARTPVSGDFFSYIMAYKSKWTQKGYECAIVNKLVCSKVQQQLGGRLKIMIVGGAPLNGTTQATIKAALDVTLVQGMDFDDLSYGRVGSPLQGVKVKLIDWDEGGYHRSDQPNPRGEILIGGDSVVVGYYKAPEQTREAFRVDEKGVNWFYTGDIGEVYPDGTFKIIDRRKDLLKLQNGEYISLGKIEALMKSCQYVDNICVCGGTYSNDLTALVSPNQKNLLKLSQDLGLKDAQMTDIVSNIEVNKRTGQSAGINKKEIPVRIKLVADEWTPDNDMLTAAMKMKRRNVEKRYKKEIDSLFTNDDILRYNNNNNNNINAKMPIDLYYMPESPPSRAVLMVAKHLNIAVNIKHVDLTKGEQLKPEFLELNPGHTIPVLVDDDLTLWESRAIMAYLCNQYAPDTQLYPSDSQQRAVIDKWLQFDLGSLYKSICDYTNPMFEGSIKLDKQKEQAMCSALELLDNQLSQNKYVAGNKLTLADLSVINGIDYLTDVMDYDITNHRDYKFVAGWQARLKRRELPYYREICEEGNDNLRNYVRSLIHDSNTNPAAK</sequence>
<evidence type="ECO:0000256" key="8">
    <source>
        <dbReference type="ARBA" id="ARBA00036813"/>
    </source>
</evidence>
<dbReference type="InterPro" id="IPR040079">
    <property type="entry name" value="Glutathione_S-Trfase"/>
</dbReference>
<dbReference type="GO" id="GO:0005783">
    <property type="term" value="C:endoplasmic reticulum"/>
    <property type="evidence" value="ECO:0007669"/>
    <property type="project" value="TreeGrafter"/>
</dbReference>
<dbReference type="SUPFAM" id="SSF52833">
    <property type="entry name" value="Thioredoxin-like"/>
    <property type="match status" value="1"/>
</dbReference>
<dbReference type="PANTHER" id="PTHR43272">
    <property type="entry name" value="LONG-CHAIN-FATTY-ACID--COA LIGASE"/>
    <property type="match status" value="1"/>
</dbReference>
<dbReference type="FunFam" id="3.40.30.10:FF:000034">
    <property type="entry name" value="glutathione S-transferase 1"/>
    <property type="match status" value="1"/>
</dbReference>
<dbReference type="CDD" id="cd03045">
    <property type="entry name" value="GST_N_Delta_Epsilon"/>
    <property type="match status" value="1"/>
</dbReference>
<evidence type="ECO:0000256" key="4">
    <source>
        <dbReference type="ARBA" id="ARBA00022741"/>
    </source>
</evidence>
<evidence type="ECO:0000256" key="6">
    <source>
        <dbReference type="ARBA" id="ARBA00022840"/>
    </source>
</evidence>
<dbReference type="PANTHER" id="PTHR43272:SF83">
    <property type="entry name" value="ACYL-COA SYNTHETASE LONG-CHAIN, ISOFORM J"/>
    <property type="match status" value="1"/>
</dbReference>
<dbReference type="CDD" id="cd03177">
    <property type="entry name" value="GST_C_Delta_Epsilon"/>
    <property type="match status" value="1"/>
</dbReference>
<evidence type="ECO:0000256" key="3">
    <source>
        <dbReference type="ARBA" id="ARBA00022598"/>
    </source>
</evidence>
<dbReference type="Pfam" id="PF23562">
    <property type="entry name" value="AMP-binding_C_3"/>
    <property type="match status" value="1"/>
</dbReference>
<accession>A0A7R9QPI1</accession>
<dbReference type="PROSITE" id="PS50405">
    <property type="entry name" value="GST_CTER"/>
    <property type="match status" value="1"/>
</dbReference>
<dbReference type="Pfam" id="PF02798">
    <property type="entry name" value="GST_N"/>
    <property type="match status" value="1"/>
</dbReference>